<dbReference type="PROSITE" id="PS51542">
    <property type="entry name" value="FYRN"/>
    <property type="match status" value="1"/>
</dbReference>
<evidence type="ECO:0000259" key="15">
    <source>
        <dbReference type="PROSITE" id="PS50280"/>
    </source>
</evidence>
<comment type="subcellular location">
    <subcellularLocation>
        <location evidence="1">Nucleus</location>
    </subcellularLocation>
</comment>
<dbReference type="GO" id="GO:0003713">
    <property type="term" value="F:transcription coactivator activity"/>
    <property type="evidence" value="ECO:0007669"/>
    <property type="project" value="TreeGrafter"/>
</dbReference>
<dbReference type="InterPro" id="IPR046341">
    <property type="entry name" value="SET_dom_sf"/>
</dbReference>
<evidence type="ECO:0000256" key="1">
    <source>
        <dbReference type="ARBA" id="ARBA00004123"/>
    </source>
</evidence>
<keyword evidence="6" id="KW-0479">Metal-binding</keyword>
<dbReference type="Gene3D" id="2.170.270.10">
    <property type="entry name" value="SET domain"/>
    <property type="match status" value="1"/>
</dbReference>
<dbReference type="SMART" id="SM00542">
    <property type="entry name" value="FYRC"/>
    <property type="match status" value="1"/>
</dbReference>
<dbReference type="Pfam" id="PF05964">
    <property type="entry name" value="FYRN"/>
    <property type="match status" value="1"/>
</dbReference>
<evidence type="ECO:0000256" key="9">
    <source>
        <dbReference type="ARBA" id="ARBA00022833"/>
    </source>
</evidence>
<feature type="domain" description="SET" evidence="15">
    <location>
        <begin position="1286"/>
        <end position="1402"/>
    </location>
</feature>
<dbReference type="PROSITE" id="PS50868">
    <property type="entry name" value="POST_SET"/>
    <property type="match status" value="1"/>
</dbReference>
<dbReference type="PROSITE" id="PS50280">
    <property type="entry name" value="SET"/>
    <property type="match status" value="1"/>
</dbReference>
<dbReference type="InterPro" id="IPR003888">
    <property type="entry name" value="FYrich_N"/>
</dbReference>
<proteinExistence type="predicted"/>
<evidence type="ECO:0000256" key="12">
    <source>
        <dbReference type="ARBA" id="ARBA00023163"/>
    </source>
</evidence>
<dbReference type="SMART" id="SM00508">
    <property type="entry name" value="PostSET"/>
    <property type="match status" value="1"/>
</dbReference>
<evidence type="ECO:0000256" key="10">
    <source>
        <dbReference type="ARBA" id="ARBA00022853"/>
    </source>
</evidence>
<feature type="region of interest" description="Disordered" evidence="14">
    <location>
        <begin position="786"/>
        <end position="810"/>
    </location>
</feature>
<reference evidence="18" key="1">
    <citation type="submission" date="2016-01" db="EMBL/GenBank/DDBJ databases">
        <title>Reference transcriptome for the parasite Schistocephalus solidus: insights into the molecular evolution of parasitism.</title>
        <authorList>
            <person name="Hebert F.O."/>
            <person name="Grambauer S."/>
            <person name="Barber I."/>
            <person name="Landry C.R."/>
            <person name="Aubin-Horth N."/>
        </authorList>
    </citation>
    <scope>NUCLEOTIDE SEQUENCE</scope>
</reference>
<organism evidence="18">
    <name type="scientific">Schistocephalus solidus</name>
    <name type="common">Tapeworm</name>
    <dbReference type="NCBI Taxonomy" id="70667"/>
    <lineage>
        <taxon>Eukaryota</taxon>
        <taxon>Metazoa</taxon>
        <taxon>Spiralia</taxon>
        <taxon>Lophotrochozoa</taxon>
        <taxon>Platyhelminthes</taxon>
        <taxon>Cestoda</taxon>
        <taxon>Eucestoda</taxon>
        <taxon>Diphyllobothriidea</taxon>
        <taxon>Diphyllobothriidae</taxon>
        <taxon>Schistocephalus</taxon>
    </lineage>
</organism>
<keyword evidence="10" id="KW-0156">Chromatin regulator</keyword>
<dbReference type="GO" id="GO:0032259">
    <property type="term" value="P:methylation"/>
    <property type="evidence" value="ECO:0007669"/>
    <property type="project" value="UniProtKB-KW"/>
</dbReference>
<dbReference type="GO" id="GO:0044666">
    <property type="term" value="C:MLL3/4 complex"/>
    <property type="evidence" value="ECO:0007669"/>
    <property type="project" value="TreeGrafter"/>
</dbReference>
<evidence type="ECO:0000256" key="4">
    <source>
        <dbReference type="ARBA" id="ARBA00022679"/>
    </source>
</evidence>
<dbReference type="PANTHER" id="PTHR45888">
    <property type="entry name" value="HL01030P-RELATED"/>
    <property type="match status" value="1"/>
</dbReference>
<dbReference type="Gene3D" id="3.30.40.10">
    <property type="entry name" value="Zinc/RING finger domain, C3HC4 (zinc finger)"/>
    <property type="match status" value="1"/>
</dbReference>
<feature type="region of interest" description="Disordered" evidence="14">
    <location>
        <begin position="45"/>
        <end position="121"/>
    </location>
</feature>
<evidence type="ECO:0000259" key="17">
    <source>
        <dbReference type="PROSITE" id="PS51805"/>
    </source>
</evidence>
<evidence type="ECO:0000256" key="13">
    <source>
        <dbReference type="ARBA" id="ARBA00023242"/>
    </source>
</evidence>
<evidence type="ECO:0000313" key="18">
    <source>
        <dbReference type="EMBL" id="JAP47177.1"/>
    </source>
</evidence>
<evidence type="ECO:0000256" key="2">
    <source>
        <dbReference type="ARBA" id="ARBA00022553"/>
    </source>
</evidence>
<dbReference type="SMART" id="SM00317">
    <property type="entry name" value="SET"/>
    <property type="match status" value="1"/>
</dbReference>
<name>A0A0X3PB72_SCHSO</name>
<dbReference type="Pfam" id="PF05965">
    <property type="entry name" value="FYRC"/>
    <property type="match status" value="1"/>
</dbReference>
<keyword evidence="9" id="KW-0862">Zinc</keyword>
<keyword evidence="4 18" id="KW-0808">Transferase</keyword>
<dbReference type="PANTHER" id="PTHR45888:SF6">
    <property type="entry name" value="HL01030P-RELATED"/>
    <property type="match status" value="1"/>
</dbReference>
<feature type="domain" description="Post-SET" evidence="16">
    <location>
        <begin position="1411"/>
        <end position="1427"/>
    </location>
</feature>
<dbReference type="InterPro" id="IPR003889">
    <property type="entry name" value="FYrich_C"/>
</dbReference>
<feature type="domain" description="PHD-type" evidence="17">
    <location>
        <begin position="863"/>
        <end position="971"/>
    </location>
</feature>
<dbReference type="PROSITE" id="PS51543">
    <property type="entry name" value="FYRC"/>
    <property type="match status" value="1"/>
</dbReference>
<dbReference type="InterPro" id="IPR001214">
    <property type="entry name" value="SET_dom"/>
</dbReference>
<evidence type="ECO:0000256" key="14">
    <source>
        <dbReference type="SAM" id="MobiDB-lite"/>
    </source>
</evidence>
<dbReference type="EMBL" id="GEEE01016048">
    <property type="protein sequence ID" value="JAP47177.1"/>
    <property type="molecule type" value="Transcribed_RNA"/>
</dbReference>
<feature type="region of interest" description="Disordered" evidence="14">
    <location>
        <begin position="439"/>
        <end position="492"/>
    </location>
</feature>
<sequence>MSVEQRDAPTWPLFSAFGSNNEGYLSSKEPTEYYRSYLDVGARRHQKQVDAPMGYGTNSSDQVDLKDNSQGYLEPSSMLSDKFYSRETQESESTNPSTDADQDRFTCNGSLSPPAKSISDLCEDQVTDSRSTSYCLNFSAAPDTPPNATFSNRPLVRGTQNVQSLSEDPHLNPVRSVASSYPARADFPQRMRINQAPGKLDSLSYASINTPLGISPTHYTGFLPKSDFRLPSSSTVFPDIPLPNLGCNLPAYDRTTYVRPRLTVQPNFMRNYCSPYYANVAEPVPTHAPLSGGNLVTSAGSTSSPTMCKSNYHVNRGDPILNSHFDPYQNFNSSECYDGRPDFRQPGSKRRCISGFSDFTPDSEPRLSEYASQKPRATTGQFERLNTQDFRLQVNLLGKLNHDGQPKTYVDPVTVKLALPRESANGSTCAPISFWNNPAHPTAPLPSQPLSRSNGSEKRRGSQNSSRSSKRRRTCPDVDPKSRHQKLSQVSEMPTSLTIARLLSRNAALQCISPPALEDPLGLYAPEPALTRKLACHKLTTNPLTLQRDASSNILLRNYGKKYSFLPFSLRAPTDVSSASLLSFIGLDEHEVETVSHGNFLDDAASLALARTEHSPPDLPIYSPRTSYGLEPDHLHLYGPACAVTHCSDDDPLALWPKRKLHSAVRLEKGEEPCPSNCSKNTHDLYPEARRTVESLRLKPDCAAVCQFCAMQLFSTPMNTGRGQTLFCSETCRVMYESSTSRQQRLNKLSCIQAAPNNVFADDVISAVPILVHTSIPKLYKNASKPSPVNKLNRRRSLPRRDFQPKAPTRRWQGARWMSYSSAEHPVAFSHVKTASAYRPLSPWLRPISFSSISDMHPHPTDTRSCALCKKCGDADDQIAGRLLNYSRDHWMHVNCILWCYDTYETLDGCLMNAARSLKKAAEEKCSHCGLPGAGLPCFDADCTLLCHLQCARALGCTFHEDRSMFCQLHRNQAQANCLDSLAVSRRVFLSRDEYSLVEDVIGSQSPLTMGQRSKLRIGSLILHSIGQLLSEHVDSGRFHTKLFVYPVGFCTTRIYWSYRRPGRRCFYTCSIEDSSCTVSSIQDKWLTDDLCEDTFQNASPRPVFTVLVNDPGLPDEKFRSFLCNTVWQHILQLVQFTRKTFRPTALNLFRKELVGEDLFGLSESHVVRAIESLPGIEHLRNYIFKFAKMQLISKMPLILNPTGCARSEPKLRTYVRNLTGDVEVESHTTPFLTAPPNSRLTYLHRCSQIPRTCYPLSFTAPIGKQSPQVPSKYYQYKRLRFEWKNNVLLARSKIQGLGLFAARDIDKHEFIIEYLGQLIRNEVGNLREQLYDSQNRGIYMFRADDDCIVDATMYGGLARYINHSCEPNCIAEVFAFEANKRIIIIAKRLIKKGEELTYDYKFDFEDDKPSRIPCLCGAKQCRKWMN</sequence>
<feature type="compositionally biased region" description="Polar residues" evidence="14">
    <location>
        <begin position="91"/>
        <end position="111"/>
    </location>
</feature>
<keyword evidence="13" id="KW-0539">Nucleus</keyword>
<dbReference type="SUPFAM" id="SSF82199">
    <property type="entry name" value="SET domain"/>
    <property type="match status" value="1"/>
</dbReference>
<evidence type="ECO:0000259" key="16">
    <source>
        <dbReference type="PROSITE" id="PS50868"/>
    </source>
</evidence>
<evidence type="ECO:0000256" key="3">
    <source>
        <dbReference type="ARBA" id="ARBA00022603"/>
    </source>
</evidence>
<accession>A0A0X3PB72</accession>
<dbReference type="Pfam" id="PF00856">
    <property type="entry name" value="SET"/>
    <property type="match status" value="1"/>
</dbReference>
<evidence type="ECO:0000256" key="11">
    <source>
        <dbReference type="ARBA" id="ARBA00023015"/>
    </source>
</evidence>
<dbReference type="GO" id="GO:0042800">
    <property type="term" value="F:histone H3K4 methyltransferase activity"/>
    <property type="evidence" value="ECO:0007669"/>
    <property type="project" value="TreeGrafter"/>
</dbReference>
<keyword evidence="5" id="KW-0949">S-adenosyl-L-methionine</keyword>
<evidence type="ECO:0000256" key="6">
    <source>
        <dbReference type="ARBA" id="ARBA00022723"/>
    </source>
</evidence>
<keyword evidence="11" id="KW-0805">Transcription regulation</keyword>
<dbReference type="GO" id="GO:0008270">
    <property type="term" value="F:zinc ion binding"/>
    <property type="evidence" value="ECO:0007669"/>
    <property type="project" value="UniProtKB-KW"/>
</dbReference>
<dbReference type="GO" id="GO:0045944">
    <property type="term" value="P:positive regulation of transcription by RNA polymerase II"/>
    <property type="evidence" value="ECO:0007669"/>
    <property type="project" value="TreeGrafter"/>
</dbReference>
<dbReference type="InterPro" id="IPR034732">
    <property type="entry name" value="EPHD"/>
</dbReference>
<evidence type="ECO:0000256" key="7">
    <source>
        <dbReference type="ARBA" id="ARBA00022737"/>
    </source>
</evidence>
<dbReference type="PROSITE" id="PS51805">
    <property type="entry name" value="EPHD"/>
    <property type="match status" value="1"/>
</dbReference>
<protein>
    <submittedName>
        <fullName evidence="18">Histone-lysine N-methyltransferase 2C</fullName>
    </submittedName>
</protein>
<keyword evidence="12" id="KW-0804">Transcription</keyword>
<gene>
    <name evidence="18" type="primary">KMT2C</name>
    <name evidence="18" type="ORF">TR112800</name>
</gene>
<dbReference type="InterPro" id="IPR013083">
    <property type="entry name" value="Znf_RING/FYVE/PHD"/>
</dbReference>
<keyword evidence="7" id="KW-0677">Repeat</keyword>
<evidence type="ECO:0000256" key="8">
    <source>
        <dbReference type="ARBA" id="ARBA00022771"/>
    </source>
</evidence>
<dbReference type="InterPro" id="IPR003616">
    <property type="entry name" value="Post-SET_dom"/>
</dbReference>
<dbReference type="Gene3D" id="3.30.160.360">
    <property type="match status" value="1"/>
</dbReference>
<dbReference type="SMART" id="SM00541">
    <property type="entry name" value="FYRN"/>
    <property type="match status" value="1"/>
</dbReference>
<keyword evidence="2" id="KW-0597">Phosphoprotein</keyword>
<keyword evidence="8" id="KW-0863">Zinc-finger</keyword>
<keyword evidence="3 18" id="KW-0489">Methyltransferase</keyword>
<evidence type="ECO:0000256" key="5">
    <source>
        <dbReference type="ARBA" id="ARBA00022691"/>
    </source>
</evidence>